<feature type="domain" description="HTH lysR-type" evidence="6">
    <location>
        <begin position="1"/>
        <end position="58"/>
    </location>
</feature>
<dbReference type="FunFam" id="1.10.10.10:FF:000001">
    <property type="entry name" value="LysR family transcriptional regulator"/>
    <property type="match status" value="1"/>
</dbReference>
<dbReference type="InterPro" id="IPR005119">
    <property type="entry name" value="LysR_subst-bd"/>
</dbReference>
<comment type="similarity">
    <text evidence="1">Belongs to the LysR transcriptional regulatory family.</text>
</comment>
<dbReference type="RefSeq" id="WP_167025713.1">
    <property type="nucleotide sequence ID" value="NZ_CP050177.1"/>
</dbReference>
<keyword evidence="4" id="KW-0804">Transcription</keyword>
<keyword evidence="3" id="KW-0238">DNA-binding</keyword>
<dbReference type="GO" id="GO:0003700">
    <property type="term" value="F:DNA-binding transcription factor activity"/>
    <property type="evidence" value="ECO:0007669"/>
    <property type="project" value="InterPro"/>
</dbReference>
<sequence length="308" mass="32873">MNIEGLRYARAVSQTKSFSAAARAYGVTQPALSNGIARLEEELGLKLFDRSPRGVRPTAHGARILPLVERALAALDSVSAEAKRLADPAPASIRVGISPLIGPELVARAFDAARVLGPPRALVLREADKDDLRAGLVSGDLDVVLVPAVEPMPRFQHRIIHREPIVVVDPSSTVADTPLELESAVDASYILVPDTCGLTAFTTALFHDQDLPLRRYPGQASNYRVLEEWAGLGLGAALLPLSKVSRPHASCRPLVRSGRPVEIRYEAVWSRDTPLSADLDQFASLLSAGPPAPHVPSAPDAPDGPVSQ</sequence>
<evidence type="ECO:0000256" key="2">
    <source>
        <dbReference type="ARBA" id="ARBA00023015"/>
    </source>
</evidence>
<dbReference type="SUPFAM" id="SSF46785">
    <property type="entry name" value="Winged helix' DNA-binding domain"/>
    <property type="match status" value="1"/>
</dbReference>
<dbReference type="Gene3D" id="1.10.10.10">
    <property type="entry name" value="Winged helix-like DNA-binding domain superfamily/Winged helix DNA-binding domain"/>
    <property type="match status" value="1"/>
</dbReference>
<feature type="region of interest" description="Disordered" evidence="5">
    <location>
        <begin position="288"/>
        <end position="308"/>
    </location>
</feature>
<keyword evidence="2" id="KW-0805">Transcription regulation</keyword>
<dbReference type="Pfam" id="PF03466">
    <property type="entry name" value="LysR_substrate"/>
    <property type="match status" value="1"/>
</dbReference>
<dbReference type="PANTHER" id="PTHR30346:SF29">
    <property type="entry name" value="LYSR SUBSTRATE-BINDING"/>
    <property type="match status" value="1"/>
</dbReference>
<reference evidence="7 8" key="1">
    <citation type="submission" date="2020-03" db="EMBL/GenBank/DDBJ databases">
        <title>A novel species.</title>
        <authorList>
            <person name="Gao J."/>
        </authorList>
    </citation>
    <scope>NUCLEOTIDE SEQUENCE [LARGE SCALE GENOMIC DNA]</scope>
    <source>
        <strain evidence="7 8">QMT-12</strain>
    </source>
</reference>
<evidence type="ECO:0000256" key="1">
    <source>
        <dbReference type="ARBA" id="ARBA00009437"/>
    </source>
</evidence>
<dbReference type="SUPFAM" id="SSF53850">
    <property type="entry name" value="Periplasmic binding protein-like II"/>
    <property type="match status" value="1"/>
</dbReference>
<dbReference type="Pfam" id="PF00126">
    <property type="entry name" value="HTH_1"/>
    <property type="match status" value="1"/>
</dbReference>
<accession>A0A6G9GVW0</accession>
<dbReference type="Proteomes" id="UP000501179">
    <property type="component" value="Chromosome"/>
</dbReference>
<evidence type="ECO:0000313" key="8">
    <source>
        <dbReference type="Proteomes" id="UP000501179"/>
    </source>
</evidence>
<dbReference type="AlphaFoldDB" id="A0A6G9GVW0"/>
<dbReference type="Gene3D" id="3.40.190.10">
    <property type="entry name" value="Periplasmic binding protein-like II"/>
    <property type="match status" value="2"/>
</dbReference>
<keyword evidence="8" id="KW-1185">Reference proteome</keyword>
<organism evidence="7 8">
    <name type="scientific">Streptomyces liangshanensis</name>
    <dbReference type="NCBI Taxonomy" id="2717324"/>
    <lineage>
        <taxon>Bacteria</taxon>
        <taxon>Bacillati</taxon>
        <taxon>Actinomycetota</taxon>
        <taxon>Actinomycetes</taxon>
        <taxon>Kitasatosporales</taxon>
        <taxon>Streptomycetaceae</taxon>
        <taxon>Streptomyces</taxon>
    </lineage>
</organism>
<evidence type="ECO:0000259" key="6">
    <source>
        <dbReference type="PROSITE" id="PS50931"/>
    </source>
</evidence>
<proteinExistence type="inferred from homology"/>
<evidence type="ECO:0000256" key="3">
    <source>
        <dbReference type="ARBA" id="ARBA00023125"/>
    </source>
</evidence>
<dbReference type="GO" id="GO:0032993">
    <property type="term" value="C:protein-DNA complex"/>
    <property type="evidence" value="ECO:0007669"/>
    <property type="project" value="TreeGrafter"/>
</dbReference>
<dbReference type="PANTHER" id="PTHR30346">
    <property type="entry name" value="TRANSCRIPTIONAL DUAL REGULATOR HCAR-RELATED"/>
    <property type="match status" value="1"/>
</dbReference>
<evidence type="ECO:0000256" key="5">
    <source>
        <dbReference type="SAM" id="MobiDB-lite"/>
    </source>
</evidence>
<dbReference type="GO" id="GO:0003677">
    <property type="term" value="F:DNA binding"/>
    <property type="evidence" value="ECO:0007669"/>
    <property type="project" value="UniProtKB-KW"/>
</dbReference>
<dbReference type="InterPro" id="IPR000847">
    <property type="entry name" value="LysR_HTH_N"/>
</dbReference>
<dbReference type="EMBL" id="CP050177">
    <property type="protein sequence ID" value="QIQ02189.1"/>
    <property type="molecule type" value="Genomic_DNA"/>
</dbReference>
<protein>
    <submittedName>
        <fullName evidence="7">LysR family transcriptional regulator</fullName>
    </submittedName>
</protein>
<dbReference type="InterPro" id="IPR036390">
    <property type="entry name" value="WH_DNA-bd_sf"/>
</dbReference>
<dbReference type="PRINTS" id="PR00039">
    <property type="entry name" value="HTHLYSR"/>
</dbReference>
<gene>
    <name evidence="7" type="ORF">HA039_07655</name>
</gene>
<dbReference type="PROSITE" id="PS50931">
    <property type="entry name" value="HTH_LYSR"/>
    <property type="match status" value="1"/>
</dbReference>
<evidence type="ECO:0000313" key="7">
    <source>
        <dbReference type="EMBL" id="QIQ02189.1"/>
    </source>
</evidence>
<name>A0A6G9GVW0_9ACTN</name>
<dbReference type="KEGG" id="slia:HA039_07655"/>
<evidence type="ECO:0000256" key="4">
    <source>
        <dbReference type="ARBA" id="ARBA00023163"/>
    </source>
</evidence>
<dbReference type="InterPro" id="IPR036388">
    <property type="entry name" value="WH-like_DNA-bd_sf"/>
</dbReference>